<feature type="transmembrane region" description="Helical" evidence="7">
    <location>
        <begin position="236"/>
        <end position="257"/>
    </location>
</feature>
<evidence type="ECO:0000256" key="3">
    <source>
        <dbReference type="ARBA" id="ARBA00022475"/>
    </source>
</evidence>
<feature type="transmembrane region" description="Helical" evidence="7">
    <location>
        <begin position="313"/>
        <end position="334"/>
    </location>
</feature>
<dbReference type="PANTHER" id="PTHR43823:SF3">
    <property type="entry name" value="MULTIDRUG EXPORT PROTEIN MEPA"/>
    <property type="match status" value="1"/>
</dbReference>
<dbReference type="EMBL" id="RIZG01000002">
    <property type="protein sequence ID" value="RNF52291.1"/>
    <property type="molecule type" value="Genomic_DNA"/>
</dbReference>
<feature type="transmembrane region" description="Helical" evidence="7">
    <location>
        <begin position="53"/>
        <end position="78"/>
    </location>
</feature>
<dbReference type="GO" id="GO:0005886">
    <property type="term" value="C:plasma membrane"/>
    <property type="evidence" value="ECO:0007669"/>
    <property type="project" value="UniProtKB-SubCell"/>
</dbReference>
<keyword evidence="6 7" id="KW-0472">Membrane</keyword>
<feature type="transmembrane region" description="Helical" evidence="7">
    <location>
        <begin position="354"/>
        <end position="375"/>
    </location>
</feature>
<name>A0A3M8Q9F8_9GAMM</name>
<evidence type="ECO:0000256" key="4">
    <source>
        <dbReference type="ARBA" id="ARBA00022692"/>
    </source>
</evidence>
<dbReference type="Proteomes" id="UP000280507">
    <property type="component" value="Unassembled WGS sequence"/>
</dbReference>
<keyword evidence="4 7" id="KW-0812">Transmembrane</keyword>
<evidence type="ECO:0000256" key="7">
    <source>
        <dbReference type="SAM" id="Phobius"/>
    </source>
</evidence>
<dbReference type="OrthoDB" id="9806302at2"/>
<organism evidence="8 9">
    <name type="scientific">Marinomonas hwangdonensis</name>
    <dbReference type="NCBI Taxonomy" id="1053647"/>
    <lineage>
        <taxon>Bacteria</taxon>
        <taxon>Pseudomonadati</taxon>
        <taxon>Pseudomonadota</taxon>
        <taxon>Gammaproteobacteria</taxon>
        <taxon>Oceanospirillales</taxon>
        <taxon>Oceanospirillaceae</taxon>
        <taxon>Marinomonas</taxon>
    </lineage>
</organism>
<accession>A0A3M8Q9F8</accession>
<evidence type="ECO:0000256" key="6">
    <source>
        <dbReference type="ARBA" id="ARBA00023136"/>
    </source>
</evidence>
<dbReference type="InterPro" id="IPR002528">
    <property type="entry name" value="MATE_fam"/>
</dbReference>
<evidence type="ECO:0000313" key="9">
    <source>
        <dbReference type="Proteomes" id="UP000280507"/>
    </source>
</evidence>
<comment type="caution">
    <text evidence="8">The sequence shown here is derived from an EMBL/GenBank/DDBJ whole genome shotgun (WGS) entry which is preliminary data.</text>
</comment>
<dbReference type="PIRSF" id="PIRSF006603">
    <property type="entry name" value="DinF"/>
    <property type="match status" value="1"/>
</dbReference>
<comment type="subcellular location">
    <subcellularLocation>
        <location evidence="1">Cell inner membrane</location>
        <topology evidence="1">Multi-pass membrane protein</topology>
    </subcellularLocation>
</comment>
<dbReference type="GO" id="GO:0042910">
    <property type="term" value="F:xenobiotic transmembrane transporter activity"/>
    <property type="evidence" value="ECO:0007669"/>
    <property type="project" value="InterPro"/>
</dbReference>
<feature type="transmembrane region" description="Helical" evidence="7">
    <location>
        <begin position="136"/>
        <end position="156"/>
    </location>
</feature>
<dbReference type="RefSeq" id="WP_123094839.1">
    <property type="nucleotide sequence ID" value="NZ_RIZG01000002.1"/>
</dbReference>
<feature type="transmembrane region" description="Helical" evidence="7">
    <location>
        <begin position="413"/>
        <end position="432"/>
    </location>
</feature>
<keyword evidence="3" id="KW-1003">Cell membrane</keyword>
<keyword evidence="2" id="KW-0813">Transport</keyword>
<keyword evidence="5 7" id="KW-1133">Transmembrane helix</keyword>
<feature type="transmembrane region" description="Helical" evidence="7">
    <location>
        <begin position="168"/>
        <end position="188"/>
    </location>
</feature>
<dbReference type="AlphaFoldDB" id="A0A3M8Q9F8"/>
<dbReference type="InterPro" id="IPR051327">
    <property type="entry name" value="MATE_MepA_subfamily"/>
</dbReference>
<feature type="transmembrane region" description="Helical" evidence="7">
    <location>
        <begin position="194"/>
        <end position="215"/>
    </location>
</feature>
<dbReference type="Pfam" id="PF01554">
    <property type="entry name" value="MatE"/>
    <property type="match status" value="2"/>
</dbReference>
<proteinExistence type="predicted"/>
<reference evidence="8 9" key="1">
    <citation type="journal article" date="2012" name="Int. J. Syst. Evol. Microbiol.">
        <title>Marinomonas hwangdonensis sp. nov., isolated from seawater.</title>
        <authorList>
            <person name="Jung Y.T."/>
            <person name="Oh T.K."/>
            <person name="Yoon J.H."/>
        </authorList>
    </citation>
    <scope>NUCLEOTIDE SEQUENCE [LARGE SCALE GENOMIC DNA]</scope>
    <source>
        <strain evidence="8 9">HDW-15</strain>
    </source>
</reference>
<dbReference type="NCBIfam" id="TIGR00797">
    <property type="entry name" value="matE"/>
    <property type="match status" value="1"/>
</dbReference>
<feature type="transmembrane region" description="Helical" evidence="7">
    <location>
        <begin position="98"/>
        <end position="124"/>
    </location>
</feature>
<dbReference type="InterPro" id="IPR048279">
    <property type="entry name" value="MdtK-like"/>
</dbReference>
<evidence type="ECO:0000256" key="2">
    <source>
        <dbReference type="ARBA" id="ARBA00022448"/>
    </source>
</evidence>
<evidence type="ECO:0000256" key="1">
    <source>
        <dbReference type="ARBA" id="ARBA00004429"/>
    </source>
</evidence>
<gene>
    <name evidence="8" type="ORF">EBI00_05165</name>
</gene>
<dbReference type="PANTHER" id="PTHR43823">
    <property type="entry name" value="SPORULATION PROTEIN YKVU"/>
    <property type="match status" value="1"/>
</dbReference>
<feature type="transmembrane region" description="Helical" evidence="7">
    <location>
        <begin position="387"/>
        <end position="407"/>
    </location>
</feature>
<protein>
    <submittedName>
        <fullName evidence="8">MATE family efflux transporter</fullName>
    </submittedName>
</protein>
<feature type="transmembrane region" description="Helical" evidence="7">
    <location>
        <begin position="12"/>
        <end position="33"/>
    </location>
</feature>
<feature type="transmembrane region" description="Helical" evidence="7">
    <location>
        <begin position="269"/>
        <end position="293"/>
    </location>
</feature>
<evidence type="ECO:0000256" key="5">
    <source>
        <dbReference type="ARBA" id="ARBA00022989"/>
    </source>
</evidence>
<dbReference type="GO" id="GO:0015297">
    <property type="term" value="F:antiporter activity"/>
    <property type="evidence" value="ECO:0007669"/>
    <property type="project" value="InterPro"/>
</dbReference>
<sequence length="464" mass="50084">MPSQAKLTQGSTFKHVVYMSATGALGLMCMFLVDLVDMLFLSMLDEKEAVAAVGFASTIMFFTISLSIAVSITATALVSRAIGEGQIELAKRRAVNVLAFGTLFSLVVVWLLWPNIAFILSYIGATGRTLELSTEYLQILIIGMPAIMIGMIGSGIMRALGDARRAMYATLIGGLINAVLDPIFIFALDMGVQGAAIASLIARFSMVAVSYYGVVHVHKMLGRFDLMDFIKDIKPMCVIAVPAMLTNMSSPLANAIVMEHASSFGDDAVAAVAIIGRIIPVIFGGVFALSGAVGPMLGQNYGAGRFDRMHSTISSAVIYAFGYCLLLCIILFQLQDWLVATFNATEASADIIRFFATFVSFSFFFQSLLFIAIAVFNNLGKPLNSTLLNFGRATLGTWPLITFFALFMGAQGILFGQAIGSVIFGCLGFYMAKNYIKGLEQKAYREKASKAITSPQHLGYDEVY</sequence>
<evidence type="ECO:0000313" key="8">
    <source>
        <dbReference type="EMBL" id="RNF52291.1"/>
    </source>
</evidence>
<keyword evidence="9" id="KW-1185">Reference proteome</keyword>